<feature type="region of interest" description="Disordered" evidence="1">
    <location>
        <begin position="337"/>
        <end position="421"/>
    </location>
</feature>
<organism evidence="3 4">
    <name type="scientific">Geomonas propionica</name>
    <dbReference type="NCBI Taxonomy" id="2798582"/>
    <lineage>
        <taxon>Bacteria</taxon>
        <taxon>Pseudomonadati</taxon>
        <taxon>Thermodesulfobacteriota</taxon>
        <taxon>Desulfuromonadia</taxon>
        <taxon>Geobacterales</taxon>
        <taxon>Geobacteraceae</taxon>
        <taxon>Geomonas</taxon>
    </lineage>
</organism>
<keyword evidence="2" id="KW-1133">Transmembrane helix</keyword>
<name>A0ABS0YM38_9BACT</name>
<keyword evidence="2" id="KW-0812">Transmembrane</keyword>
<dbReference type="Proteomes" id="UP000641025">
    <property type="component" value="Unassembled WGS sequence"/>
</dbReference>
<evidence type="ECO:0000313" key="3">
    <source>
        <dbReference type="EMBL" id="MBJ6798966.1"/>
    </source>
</evidence>
<proteinExistence type="predicted"/>
<evidence type="ECO:0008006" key="5">
    <source>
        <dbReference type="Google" id="ProtNLM"/>
    </source>
</evidence>
<reference evidence="3 4" key="1">
    <citation type="submission" date="2020-12" db="EMBL/GenBank/DDBJ databases">
        <title>Geomonas sp. Red259, isolated from paddy soil.</title>
        <authorList>
            <person name="Xu Z."/>
            <person name="Zhang Z."/>
            <person name="Masuda Y."/>
            <person name="Itoh H."/>
            <person name="Senoo K."/>
        </authorList>
    </citation>
    <scope>NUCLEOTIDE SEQUENCE [LARGE SCALE GENOMIC DNA]</scope>
    <source>
        <strain evidence="3 4">Red259</strain>
    </source>
</reference>
<evidence type="ECO:0000256" key="1">
    <source>
        <dbReference type="SAM" id="MobiDB-lite"/>
    </source>
</evidence>
<feature type="region of interest" description="Disordered" evidence="1">
    <location>
        <begin position="122"/>
        <end position="168"/>
    </location>
</feature>
<dbReference type="RefSeq" id="WP_199393482.1">
    <property type="nucleotide sequence ID" value="NZ_JAEMHK010000001.1"/>
</dbReference>
<comment type="caution">
    <text evidence="3">The sequence shown here is derived from an EMBL/GenBank/DDBJ whole genome shotgun (WGS) entry which is preliminary data.</text>
</comment>
<protein>
    <recommendedName>
        <fullName evidence="5">Response regulatory domain-containing protein</fullName>
    </recommendedName>
</protein>
<feature type="compositionally biased region" description="Low complexity" evidence="1">
    <location>
        <begin position="344"/>
        <end position="397"/>
    </location>
</feature>
<keyword evidence="2" id="KW-0472">Membrane</keyword>
<dbReference type="EMBL" id="JAEMHK010000001">
    <property type="protein sequence ID" value="MBJ6798966.1"/>
    <property type="molecule type" value="Genomic_DNA"/>
</dbReference>
<feature type="transmembrane region" description="Helical" evidence="2">
    <location>
        <begin position="298"/>
        <end position="318"/>
    </location>
</feature>
<gene>
    <name evidence="3" type="ORF">JFN90_02320</name>
</gene>
<keyword evidence="4" id="KW-1185">Reference proteome</keyword>
<feature type="compositionally biased region" description="Low complexity" evidence="1">
    <location>
        <begin position="181"/>
        <end position="196"/>
    </location>
</feature>
<accession>A0ABS0YM38</accession>
<feature type="compositionally biased region" description="Low complexity" evidence="1">
    <location>
        <begin position="134"/>
        <end position="151"/>
    </location>
</feature>
<feature type="region of interest" description="Disordered" evidence="1">
    <location>
        <begin position="181"/>
        <end position="211"/>
    </location>
</feature>
<sequence length="537" mass="56669">MTRVLLIADTQRVQRIFHSMSEQGFLHLQTASTLALGEFELSAFSPDITFVQSRISGFSGDILLRHLDKMLPAQGRLVLLAGDSEDAAQAKRHGRISLDLTMDDELLEQSVAALLAGEPLPAAPISEEPQSARPVTAKVRKAAPATAAAPEDAPPPVAASERSEPAPLEEPIRRELPAQLEQPAAAPAPSVASQPPALEPAREDEYPPVKASGKSAASAFEYVMQQAEARSLPMEEAISEVEDRVEVTKVGSKKEVVAETLSAPPVLDGAAKTGGGYYAGETVAEALRRAEQKKSRRPFLFIVPVLVLISIPLVSYLAGRNSAPDQAALLTAKPAAKPVPAPAKPSASAPSAPAIPKAPAPAATQPASGAAPAPQKGVPSAAAPAAKASAAATTPALQPQPAPGAKPEVKAQVQPPRKRGLETLPAMLEGTKLDLEYGNKHPGWVRYLGIRAEYKLFKENNVFRAIQVIPVPGGIISDDLLQRVLRQFGGADSYRVESTTGKGEYLVEQCATPGPAALTIYRNKTNKKVKALVVYYP</sequence>
<evidence type="ECO:0000256" key="2">
    <source>
        <dbReference type="SAM" id="Phobius"/>
    </source>
</evidence>
<evidence type="ECO:0000313" key="4">
    <source>
        <dbReference type="Proteomes" id="UP000641025"/>
    </source>
</evidence>